<dbReference type="GO" id="GO:0006508">
    <property type="term" value="P:proteolysis"/>
    <property type="evidence" value="ECO:0007669"/>
    <property type="project" value="UniProtKB-KW"/>
</dbReference>
<keyword evidence="6" id="KW-0106">Calcium</keyword>
<dbReference type="Pfam" id="PF00089">
    <property type="entry name" value="Trypsin"/>
    <property type="match status" value="1"/>
</dbReference>
<dbReference type="InterPro" id="IPR038565">
    <property type="entry name" value="CLIP_sf"/>
</dbReference>
<organism evidence="14 15">
    <name type="scientific">Drosophila guanche</name>
    <name type="common">Fruit fly</name>
    <dbReference type="NCBI Taxonomy" id="7266"/>
    <lineage>
        <taxon>Eukaryota</taxon>
        <taxon>Metazoa</taxon>
        <taxon>Ecdysozoa</taxon>
        <taxon>Arthropoda</taxon>
        <taxon>Hexapoda</taxon>
        <taxon>Insecta</taxon>
        <taxon>Pterygota</taxon>
        <taxon>Neoptera</taxon>
        <taxon>Endopterygota</taxon>
        <taxon>Diptera</taxon>
        <taxon>Brachycera</taxon>
        <taxon>Muscomorpha</taxon>
        <taxon>Ephydroidea</taxon>
        <taxon>Drosophilidae</taxon>
        <taxon>Drosophila</taxon>
        <taxon>Sophophora</taxon>
    </lineage>
</organism>
<dbReference type="Gene3D" id="3.30.1640.30">
    <property type="match status" value="1"/>
</dbReference>
<evidence type="ECO:0000256" key="4">
    <source>
        <dbReference type="ARBA" id="ARBA00022801"/>
    </source>
</evidence>
<dbReference type="PRINTS" id="PR00722">
    <property type="entry name" value="CHYMOTRYPSIN"/>
</dbReference>
<dbReference type="InterPro" id="IPR043504">
    <property type="entry name" value="Peptidase_S1_PA_chymotrypsin"/>
</dbReference>
<dbReference type="GO" id="GO:0004252">
    <property type="term" value="F:serine-type endopeptidase activity"/>
    <property type="evidence" value="ECO:0007669"/>
    <property type="project" value="UniProtKB-UniRule"/>
</dbReference>
<feature type="domain" description="Clip" evidence="13">
    <location>
        <begin position="34"/>
        <end position="100"/>
    </location>
</feature>
<feature type="domain" description="Peptidase S1" evidence="12">
    <location>
        <begin position="129"/>
        <end position="387"/>
    </location>
</feature>
<keyword evidence="1 11" id="KW-0645">Protease</keyword>
<feature type="signal peptide" evidence="11">
    <location>
        <begin position="1"/>
        <end position="24"/>
    </location>
</feature>
<evidence type="ECO:0000256" key="9">
    <source>
        <dbReference type="ARBA" id="ARBA00023180"/>
    </source>
</evidence>
<protein>
    <recommendedName>
        <fullName evidence="11">CLIP domain-containing serine protease</fullName>
        <ecNumber evidence="11">3.4.21.-</ecNumber>
    </recommendedName>
</protein>
<evidence type="ECO:0000256" key="1">
    <source>
        <dbReference type="ARBA" id="ARBA00022670"/>
    </source>
</evidence>
<dbReference type="InterPro" id="IPR009003">
    <property type="entry name" value="Peptidase_S1_PA"/>
</dbReference>
<keyword evidence="5 11" id="KW-0720">Serine protease</keyword>
<dbReference type="PANTHER" id="PTHR24256">
    <property type="entry name" value="TRYPTASE-RELATED"/>
    <property type="match status" value="1"/>
</dbReference>
<keyword evidence="4 11" id="KW-0378">Hydrolase</keyword>
<name>A0A3B0K329_DROGU</name>
<evidence type="ECO:0000259" key="13">
    <source>
        <dbReference type="PROSITE" id="PS51888"/>
    </source>
</evidence>
<evidence type="ECO:0000256" key="11">
    <source>
        <dbReference type="RuleBase" id="RU366078"/>
    </source>
</evidence>
<keyword evidence="2" id="KW-0479">Metal-binding</keyword>
<accession>A0A3B0K329</accession>
<feature type="chain" id="PRO_5023963670" description="CLIP domain-containing serine protease" evidence="11">
    <location>
        <begin position="25"/>
        <end position="388"/>
    </location>
</feature>
<dbReference type="Gene3D" id="2.40.10.10">
    <property type="entry name" value="Trypsin-like serine proteases"/>
    <property type="match status" value="2"/>
</dbReference>
<dbReference type="GO" id="GO:0046872">
    <property type="term" value="F:metal ion binding"/>
    <property type="evidence" value="ECO:0007669"/>
    <property type="project" value="UniProtKB-KW"/>
</dbReference>
<proteinExistence type="inferred from homology"/>
<dbReference type="SUPFAM" id="SSF50494">
    <property type="entry name" value="Trypsin-like serine proteases"/>
    <property type="match status" value="1"/>
</dbReference>
<dbReference type="EMBL" id="OUUW01000005">
    <property type="protein sequence ID" value="SPP80359.1"/>
    <property type="molecule type" value="Genomic_DNA"/>
</dbReference>
<keyword evidence="11" id="KW-0964">Secreted</keyword>
<dbReference type="STRING" id="7266.A0A3B0K329"/>
<dbReference type="PROSITE" id="PS50240">
    <property type="entry name" value="TRYPSIN_DOM"/>
    <property type="match status" value="1"/>
</dbReference>
<evidence type="ECO:0000256" key="5">
    <source>
        <dbReference type="ARBA" id="ARBA00022825"/>
    </source>
</evidence>
<dbReference type="InterPro" id="IPR051487">
    <property type="entry name" value="Ser/Thr_Proteases_Immune/Dev"/>
</dbReference>
<evidence type="ECO:0000313" key="15">
    <source>
        <dbReference type="Proteomes" id="UP000268350"/>
    </source>
</evidence>
<evidence type="ECO:0000256" key="2">
    <source>
        <dbReference type="ARBA" id="ARBA00022723"/>
    </source>
</evidence>
<evidence type="ECO:0000256" key="8">
    <source>
        <dbReference type="ARBA" id="ARBA00023157"/>
    </source>
</evidence>
<keyword evidence="7" id="KW-0865">Zymogen</keyword>
<dbReference type="InterPro" id="IPR018114">
    <property type="entry name" value="TRYPSIN_HIS"/>
</dbReference>
<dbReference type="PROSITE" id="PS00134">
    <property type="entry name" value="TRYPSIN_HIS"/>
    <property type="match status" value="1"/>
</dbReference>
<keyword evidence="15" id="KW-1185">Reference proteome</keyword>
<evidence type="ECO:0000256" key="7">
    <source>
        <dbReference type="ARBA" id="ARBA00023145"/>
    </source>
</evidence>
<dbReference type="Proteomes" id="UP000268350">
    <property type="component" value="Unassembled WGS sequence"/>
</dbReference>
<evidence type="ECO:0000256" key="6">
    <source>
        <dbReference type="ARBA" id="ARBA00022837"/>
    </source>
</evidence>
<dbReference type="PROSITE" id="PS51888">
    <property type="entry name" value="CLIP"/>
    <property type="match status" value="1"/>
</dbReference>
<dbReference type="CDD" id="cd00190">
    <property type="entry name" value="Tryp_SPc"/>
    <property type="match status" value="1"/>
</dbReference>
<dbReference type="OrthoDB" id="9981647at2759"/>
<evidence type="ECO:0000259" key="12">
    <source>
        <dbReference type="PROSITE" id="PS50240"/>
    </source>
</evidence>
<evidence type="ECO:0000313" key="14">
    <source>
        <dbReference type="EMBL" id="SPP80359.1"/>
    </source>
</evidence>
<dbReference type="SMART" id="SM00020">
    <property type="entry name" value="Tryp_SPc"/>
    <property type="match status" value="1"/>
</dbReference>
<keyword evidence="9" id="KW-0325">Glycoprotein</keyword>
<comment type="similarity">
    <text evidence="10 11">Belongs to the peptidase S1 family. CLIP subfamily.</text>
</comment>
<evidence type="ECO:0000256" key="10">
    <source>
        <dbReference type="ARBA" id="ARBA00024195"/>
    </source>
</evidence>
<dbReference type="AlphaFoldDB" id="A0A3B0K329"/>
<dbReference type="InterPro" id="IPR001254">
    <property type="entry name" value="Trypsin_dom"/>
</dbReference>
<comment type="domain">
    <text evidence="11">The clip domain consists of 35-55 residues which are 'knitted' together usually by 3 conserved disulfide bonds forming a clip-like compact structure.</text>
</comment>
<evidence type="ECO:0000256" key="3">
    <source>
        <dbReference type="ARBA" id="ARBA00022729"/>
    </source>
</evidence>
<comment type="subcellular location">
    <subcellularLocation>
        <location evidence="11">Secreted</location>
    </subcellularLocation>
</comment>
<keyword evidence="3 11" id="KW-0732">Signal</keyword>
<dbReference type="GO" id="GO:0005576">
    <property type="term" value="C:extracellular region"/>
    <property type="evidence" value="ECO:0007669"/>
    <property type="project" value="UniProtKB-SubCell"/>
</dbReference>
<reference evidence="15" key="1">
    <citation type="submission" date="2018-01" db="EMBL/GenBank/DDBJ databases">
        <authorList>
            <person name="Alioto T."/>
            <person name="Alioto T."/>
        </authorList>
    </citation>
    <scope>NUCLEOTIDE SEQUENCE [LARGE SCALE GENOMIC DNA]</scope>
</reference>
<keyword evidence="8" id="KW-1015">Disulfide bond</keyword>
<dbReference type="InterPro" id="IPR022700">
    <property type="entry name" value="CLIP"/>
</dbReference>
<dbReference type="Pfam" id="PF12032">
    <property type="entry name" value="CLIP"/>
    <property type="match status" value="1"/>
</dbReference>
<gene>
    <name evidence="14" type="ORF">DGUA_6G005238</name>
</gene>
<dbReference type="FunFam" id="2.40.10.10:FF:000028">
    <property type="entry name" value="Serine protease easter"/>
    <property type="match status" value="1"/>
</dbReference>
<sequence>MRTFSDRSTAAAEVLCVAIIYSLALSLTAQSTGNCISKTQNGRTPGHCISIRECEYFMRILSSVNLAQSDRILLRDNQCGARGRDVQVYTETRALLLNCCHLSNDLQVCCPSTDGLGSLKHPLLPQDCGSVRWQRTNVTETRIKEFPWLALIEYTKASNEKIHACGGVLISNRYLLTAAHCVTSAAANNLQISAVRLGEWDTSTNPDCQFQEHTNVADCAPVYQDIGVEQVISHPLYNRTDESQVNDIALIRLAQPALVNQFVEPICLPNKQLRADELEGLITEVAGWQAKSSSRMKKSTVTITSIEECQKKYARQNLHLQSSQLCGAANSNECHGNSGGPLMLYKNGGYLLGGLVSFGPVPCPNPDWPDVYTRVASYVDWIHGELRA</sequence>
<dbReference type="InterPro" id="IPR001314">
    <property type="entry name" value="Peptidase_S1A"/>
</dbReference>
<dbReference type="EC" id="3.4.21.-" evidence="11"/>